<organism evidence="10 11">
    <name type="scientific">Malaciobacter molluscorum LMG 25693</name>
    <dbReference type="NCBI Taxonomy" id="870501"/>
    <lineage>
        <taxon>Bacteria</taxon>
        <taxon>Pseudomonadati</taxon>
        <taxon>Campylobacterota</taxon>
        <taxon>Epsilonproteobacteria</taxon>
        <taxon>Campylobacterales</taxon>
        <taxon>Arcobacteraceae</taxon>
        <taxon>Malaciobacter</taxon>
    </lineage>
</organism>
<dbReference type="AlphaFoldDB" id="A0A2G1DJB3"/>
<dbReference type="Proteomes" id="UP000221222">
    <property type="component" value="Unassembled WGS sequence"/>
</dbReference>
<dbReference type="GO" id="GO:0005886">
    <property type="term" value="C:plasma membrane"/>
    <property type="evidence" value="ECO:0007669"/>
    <property type="project" value="UniProtKB-SubCell"/>
</dbReference>
<keyword evidence="2" id="KW-0813">Transport</keyword>
<feature type="transmembrane region" description="Helical" evidence="7">
    <location>
        <begin position="151"/>
        <end position="175"/>
    </location>
</feature>
<feature type="domain" description="Major facilitator superfamily (MFS) profile" evidence="8">
    <location>
        <begin position="4"/>
        <end position="382"/>
    </location>
</feature>
<dbReference type="InterPro" id="IPR050171">
    <property type="entry name" value="MFS_Transporters"/>
</dbReference>
<dbReference type="SUPFAM" id="SSF103473">
    <property type="entry name" value="MFS general substrate transporter"/>
    <property type="match status" value="1"/>
</dbReference>
<dbReference type="InterPro" id="IPR011701">
    <property type="entry name" value="MFS"/>
</dbReference>
<dbReference type="Pfam" id="PF07690">
    <property type="entry name" value="MFS_1"/>
    <property type="match status" value="1"/>
</dbReference>
<evidence type="ECO:0000313" key="9">
    <source>
        <dbReference type="EMBL" id="AXX91644.1"/>
    </source>
</evidence>
<evidence type="ECO:0000313" key="12">
    <source>
        <dbReference type="Proteomes" id="UP000262712"/>
    </source>
</evidence>
<dbReference type="EMBL" id="CP032098">
    <property type="protein sequence ID" value="AXX91644.1"/>
    <property type="molecule type" value="Genomic_DNA"/>
</dbReference>
<reference evidence="9 12" key="2">
    <citation type="submission" date="2018-08" db="EMBL/GenBank/DDBJ databases">
        <title>Complete genome of the Arcobacter molluscorum type strain LMG 25693.</title>
        <authorList>
            <person name="Miller W.G."/>
            <person name="Yee E."/>
            <person name="Bono J.L."/>
        </authorList>
    </citation>
    <scope>NUCLEOTIDE SEQUENCE [LARGE SCALE GENOMIC DNA]</scope>
    <source>
        <strain evidence="9 12">CECT 7696</strain>
    </source>
</reference>
<reference evidence="10 11" key="1">
    <citation type="submission" date="2017-09" db="EMBL/GenBank/DDBJ databases">
        <title>Arcobacter canalis sp. nov., a new species isolated from a water canal contaminated with urban sewage.</title>
        <authorList>
            <person name="Perez-Cataluna A."/>
            <person name="Salas-Masso N."/>
            <person name="Figueras M.J."/>
        </authorList>
    </citation>
    <scope>NUCLEOTIDE SEQUENCE [LARGE SCALE GENOMIC DNA]</scope>
    <source>
        <strain evidence="10 11">F98-3</strain>
    </source>
</reference>
<keyword evidence="5 7" id="KW-1133">Transmembrane helix</keyword>
<evidence type="ECO:0000313" key="10">
    <source>
        <dbReference type="EMBL" id="PHO18561.1"/>
    </source>
</evidence>
<dbReference type="EMBL" id="NXFY01000005">
    <property type="protein sequence ID" value="PHO18561.1"/>
    <property type="molecule type" value="Genomic_DNA"/>
</dbReference>
<feature type="transmembrane region" description="Helical" evidence="7">
    <location>
        <begin position="71"/>
        <end position="90"/>
    </location>
</feature>
<dbReference type="RefSeq" id="WP_099341912.1">
    <property type="nucleotide sequence ID" value="NZ_CP032098.1"/>
</dbReference>
<dbReference type="GO" id="GO:0022857">
    <property type="term" value="F:transmembrane transporter activity"/>
    <property type="evidence" value="ECO:0007669"/>
    <property type="project" value="InterPro"/>
</dbReference>
<sequence>MMKSVIPLSSIIALRFLGLFLVLPVLSAYALNLKGATNEVVGIVVGGYALTQMLFQVPFGIMSDKLGRKGTIVTGLLLFAIGSYFCAISDDIYTLMFGRFLQGAGAIGAVVTAMISDIVKEEQRPKAMALMGGSIAISFAVSMLAGPTISAYAGGVSTLFYITMFLALGSIIILFKAVPESPRITHTYNKKANLKQIFSNSNLIKMNITNFLQKGLMTFAFMIIPIVLIHQFNWDIKELWKVYLPAMILGVASMGPAAVMAEKKGKFKEILIIGIAFFAISYLIIGNSSSSFTFVIGVMIFFAGFNMHEPIMQSLASKFAKVHQRGLMLGIFNACGYLGTFCGGLIGGIFYEDVSLSKLVIAIAIVCVIWIILIITMPNPAKRRTAYLSLDKYKRDNTQKLHDIAHIDEWYINESENIIVVKYDSHLIDEDGVKNLLK</sequence>
<feature type="transmembrane region" description="Helical" evidence="7">
    <location>
        <begin position="96"/>
        <end position="115"/>
    </location>
</feature>
<protein>
    <submittedName>
        <fullName evidence="10">MFS transporter</fullName>
    </submittedName>
    <submittedName>
        <fullName evidence="9">Sugar transporter, major facilitator superfamily</fullName>
    </submittedName>
</protein>
<dbReference type="CDD" id="cd17472">
    <property type="entry name" value="MFS_YajR_like"/>
    <property type="match status" value="1"/>
</dbReference>
<keyword evidence="11" id="KW-1185">Reference proteome</keyword>
<keyword evidence="6 7" id="KW-0472">Membrane</keyword>
<evidence type="ECO:0000313" key="11">
    <source>
        <dbReference type="Proteomes" id="UP000221222"/>
    </source>
</evidence>
<keyword evidence="3" id="KW-1003">Cell membrane</keyword>
<feature type="transmembrane region" description="Helical" evidence="7">
    <location>
        <begin position="267"/>
        <end position="285"/>
    </location>
</feature>
<dbReference type="PROSITE" id="PS50850">
    <property type="entry name" value="MFS"/>
    <property type="match status" value="1"/>
</dbReference>
<evidence type="ECO:0000256" key="4">
    <source>
        <dbReference type="ARBA" id="ARBA00022692"/>
    </source>
</evidence>
<dbReference type="PRINTS" id="PR01035">
    <property type="entry name" value="TCRTETA"/>
</dbReference>
<evidence type="ECO:0000259" key="8">
    <source>
        <dbReference type="PROSITE" id="PS50850"/>
    </source>
</evidence>
<feature type="transmembrane region" description="Helical" evidence="7">
    <location>
        <begin position="127"/>
        <end position="145"/>
    </location>
</feature>
<dbReference type="PANTHER" id="PTHR23517">
    <property type="entry name" value="RESISTANCE PROTEIN MDTM, PUTATIVE-RELATED-RELATED"/>
    <property type="match status" value="1"/>
</dbReference>
<feature type="transmembrane region" description="Helical" evidence="7">
    <location>
        <begin position="242"/>
        <end position="260"/>
    </location>
</feature>
<feature type="transmembrane region" description="Helical" evidence="7">
    <location>
        <begin position="356"/>
        <end position="375"/>
    </location>
</feature>
<keyword evidence="4 7" id="KW-0812">Transmembrane</keyword>
<feature type="transmembrane region" description="Helical" evidence="7">
    <location>
        <begin position="40"/>
        <end position="59"/>
    </location>
</feature>
<evidence type="ECO:0000256" key="6">
    <source>
        <dbReference type="ARBA" id="ARBA00023136"/>
    </source>
</evidence>
<evidence type="ECO:0000256" key="1">
    <source>
        <dbReference type="ARBA" id="ARBA00004651"/>
    </source>
</evidence>
<keyword evidence="9" id="KW-0762">Sugar transport</keyword>
<feature type="transmembrane region" description="Helical" evidence="7">
    <location>
        <begin position="327"/>
        <end position="350"/>
    </location>
</feature>
<evidence type="ECO:0000256" key="7">
    <source>
        <dbReference type="SAM" id="Phobius"/>
    </source>
</evidence>
<dbReference type="InterPro" id="IPR001958">
    <property type="entry name" value="Tet-R_TetA/multi-R_MdtG-like"/>
</dbReference>
<proteinExistence type="predicted"/>
<evidence type="ECO:0000256" key="5">
    <source>
        <dbReference type="ARBA" id="ARBA00022989"/>
    </source>
</evidence>
<dbReference type="KEGG" id="amol:AMOL_0644"/>
<evidence type="ECO:0000256" key="3">
    <source>
        <dbReference type="ARBA" id="ARBA00022475"/>
    </source>
</evidence>
<accession>A0A2G1DJB3</accession>
<gene>
    <name evidence="9" type="ORF">AMOL_0644</name>
    <name evidence="10" type="ORF">CPU12_04585</name>
</gene>
<dbReference type="InterPro" id="IPR036259">
    <property type="entry name" value="MFS_trans_sf"/>
</dbReference>
<dbReference type="Proteomes" id="UP000262712">
    <property type="component" value="Chromosome"/>
</dbReference>
<dbReference type="Gene3D" id="1.20.1250.20">
    <property type="entry name" value="MFS general substrate transporter like domains"/>
    <property type="match status" value="1"/>
</dbReference>
<dbReference type="PANTHER" id="PTHR23517:SF2">
    <property type="entry name" value="MULTIDRUG RESISTANCE PROTEIN MDTH"/>
    <property type="match status" value="1"/>
</dbReference>
<dbReference type="InterPro" id="IPR020846">
    <property type="entry name" value="MFS_dom"/>
</dbReference>
<evidence type="ECO:0000256" key="2">
    <source>
        <dbReference type="ARBA" id="ARBA00022448"/>
    </source>
</evidence>
<feature type="transmembrane region" description="Helical" evidence="7">
    <location>
        <begin position="211"/>
        <end position="230"/>
    </location>
</feature>
<name>A0A2G1DJB3_9BACT</name>
<comment type="subcellular location">
    <subcellularLocation>
        <location evidence="1">Cell membrane</location>
        <topology evidence="1">Multi-pass membrane protein</topology>
    </subcellularLocation>
</comment>